<evidence type="ECO:0000256" key="1">
    <source>
        <dbReference type="SAM" id="MobiDB-lite"/>
    </source>
</evidence>
<proteinExistence type="predicted"/>
<sequence length="62" mass="6834">MTEISSAPMTKKIHASETKPLVFRKVFCSTFLMRGSRSGGRSISRSDDSPGSSRFRTTPARP</sequence>
<reference evidence="3" key="1">
    <citation type="submission" date="2016-04" db="EMBL/GenBank/DDBJ databases">
        <authorList>
            <person name="Antunes L.P."/>
            <person name="Martins L.F."/>
            <person name="Pereira R.V."/>
            <person name="Thomas A.M."/>
            <person name="Barbosa D."/>
            <person name="Nascimento L."/>
            <person name="Silva G.M."/>
            <person name="Condomitti G.W."/>
            <person name="Digiampietri L.A."/>
            <person name="Lombardi K.C."/>
            <person name="Ramos P.L."/>
            <person name="Quaggio R.B."/>
            <person name="Oliveira J.C."/>
            <person name="Pascon R.C."/>
            <person name="Cruz J.B."/>
            <person name="Silva A.M."/>
            <person name="Setubal J.C."/>
        </authorList>
    </citation>
    <scope>NUCLEOTIDE SEQUENCE [LARGE SCALE GENOMIC DNA]</scope>
</reference>
<feature type="compositionally biased region" description="Low complexity" evidence="1">
    <location>
        <begin position="35"/>
        <end position="56"/>
    </location>
</feature>
<dbReference type="Proteomes" id="UP000194267">
    <property type="component" value="Unassembled WGS sequence"/>
</dbReference>
<feature type="region of interest" description="Disordered" evidence="1">
    <location>
        <begin position="35"/>
        <end position="62"/>
    </location>
</feature>
<protein>
    <submittedName>
        <fullName evidence="2">Uncharacterized protein</fullName>
    </submittedName>
</protein>
<evidence type="ECO:0000313" key="2">
    <source>
        <dbReference type="EMBL" id="OTA41135.1"/>
    </source>
</evidence>
<comment type="caution">
    <text evidence="2">The sequence shown here is derived from an EMBL/GenBank/DDBJ whole genome shotgun (WGS) entry which is preliminary data.</text>
</comment>
<gene>
    <name evidence="2" type="ORF">A6D92_09680</name>
</gene>
<accession>A0A1Y2T7F8</accession>
<dbReference type="AlphaFoldDB" id="A0A1Y2T7F8"/>
<evidence type="ECO:0000313" key="3">
    <source>
        <dbReference type="Proteomes" id="UP000194267"/>
    </source>
</evidence>
<name>A0A1Y2T7F8_SYMTR</name>
<dbReference type="EMBL" id="LWLV01000767">
    <property type="protein sequence ID" value="OTA41135.1"/>
    <property type="molecule type" value="Genomic_DNA"/>
</dbReference>
<organism evidence="2 3">
    <name type="scientific">Symbiobacterium thermophilum</name>
    <dbReference type="NCBI Taxonomy" id="2734"/>
    <lineage>
        <taxon>Bacteria</taxon>
        <taxon>Bacillati</taxon>
        <taxon>Bacillota</taxon>
        <taxon>Clostridia</taxon>
        <taxon>Eubacteriales</taxon>
        <taxon>Symbiobacteriaceae</taxon>
        <taxon>Symbiobacterium</taxon>
    </lineage>
</organism>